<sequence length="87" mass="10302">MNKKLDTLLGTLNRIKDIALKFKNPNFNSYFYKKAEDAAAMINQKRDSITQQEIDSMMDEYNELEDVLNRQQSVQNMYYSNEPKVEK</sequence>
<feature type="coiled-coil region" evidence="1">
    <location>
        <begin position="32"/>
        <end position="74"/>
    </location>
</feature>
<dbReference type="EMBL" id="CP056069">
    <property type="protein sequence ID" value="UVC49420.1"/>
    <property type="molecule type" value="Genomic_DNA"/>
</dbReference>
<dbReference type="AlphaFoldDB" id="A0A976SIC0"/>
<name>A0A976SIC0_THEOR</name>
<protein>
    <submittedName>
        <fullName evidence="2">Uncharacterized protein</fullName>
    </submittedName>
</protein>
<proteinExistence type="predicted"/>
<dbReference type="Proteomes" id="UP000244811">
    <property type="component" value="Chromosome 1"/>
</dbReference>
<gene>
    <name evidence="2" type="ORF">MACK_003251</name>
</gene>
<dbReference type="Pfam" id="PF23511">
    <property type="entry name" value="Microp_apicomplexa_7"/>
    <property type="match status" value="1"/>
</dbReference>
<evidence type="ECO:0000256" key="1">
    <source>
        <dbReference type="SAM" id="Coils"/>
    </source>
</evidence>
<accession>A0A976SIC0</accession>
<evidence type="ECO:0000313" key="3">
    <source>
        <dbReference type="Proteomes" id="UP000244811"/>
    </source>
</evidence>
<dbReference type="InterPro" id="IPR056326">
    <property type="entry name" value="ISD11"/>
</dbReference>
<organism evidence="2 3">
    <name type="scientific">Theileria orientalis</name>
    <dbReference type="NCBI Taxonomy" id="68886"/>
    <lineage>
        <taxon>Eukaryota</taxon>
        <taxon>Sar</taxon>
        <taxon>Alveolata</taxon>
        <taxon>Apicomplexa</taxon>
        <taxon>Aconoidasida</taxon>
        <taxon>Piroplasmida</taxon>
        <taxon>Theileriidae</taxon>
        <taxon>Theileria</taxon>
    </lineage>
</organism>
<reference evidence="2" key="1">
    <citation type="submission" date="2022-07" db="EMBL/GenBank/DDBJ databases">
        <title>Evaluation of T. orientalis genome assembly methods using nanopore sequencing and analysis of variation between genomes.</title>
        <authorList>
            <person name="Yam J."/>
            <person name="Micallef M.L."/>
            <person name="Liu M."/>
            <person name="Djordjevic S.P."/>
            <person name="Bogema D.R."/>
            <person name="Jenkins C."/>
        </authorList>
    </citation>
    <scope>NUCLEOTIDE SEQUENCE</scope>
    <source>
        <strain evidence="2">Goon Nure</strain>
    </source>
</reference>
<evidence type="ECO:0000313" key="2">
    <source>
        <dbReference type="EMBL" id="UVC49420.1"/>
    </source>
</evidence>
<keyword evidence="1" id="KW-0175">Coiled coil</keyword>